<organism evidence="1">
    <name type="scientific">Solanum chacoense</name>
    <name type="common">Chaco potato</name>
    <dbReference type="NCBI Taxonomy" id="4108"/>
    <lineage>
        <taxon>Eukaryota</taxon>
        <taxon>Viridiplantae</taxon>
        <taxon>Streptophyta</taxon>
        <taxon>Embryophyta</taxon>
        <taxon>Tracheophyta</taxon>
        <taxon>Spermatophyta</taxon>
        <taxon>Magnoliopsida</taxon>
        <taxon>eudicotyledons</taxon>
        <taxon>Gunneridae</taxon>
        <taxon>Pentapetalae</taxon>
        <taxon>asterids</taxon>
        <taxon>lamiids</taxon>
        <taxon>Solanales</taxon>
        <taxon>Solanaceae</taxon>
        <taxon>Solanoideae</taxon>
        <taxon>Solaneae</taxon>
        <taxon>Solanum</taxon>
    </lineage>
</organism>
<protein>
    <submittedName>
        <fullName evidence="1">Putative ovule protein</fullName>
    </submittedName>
</protein>
<sequence>MTNNYTGQSLACGLNFILLCNQDIPYELAGPTPSVGSNHGGECTHLAPFSNLNTMLHVSDRV</sequence>
<accession>A0A0V0HIS5</accession>
<reference evidence="1" key="1">
    <citation type="submission" date="2015-12" db="EMBL/GenBank/DDBJ databases">
        <title>Gene expression during late stages of embryo sac development: a critical building block for successful pollen-pistil interactions.</title>
        <authorList>
            <person name="Liu Y."/>
            <person name="Joly V."/>
            <person name="Sabar M."/>
            <person name="Matton D.P."/>
        </authorList>
    </citation>
    <scope>NUCLEOTIDE SEQUENCE</scope>
</reference>
<proteinExistence type="predicted"/>
<dbReference type="AlphaFoldDB" id="A0A0V0HIS5"/>
<name>A0A0V0HIS5_SOLCH</name>
<dbReference type="EMBL" id="GEDG01019305">
    <property type="protein sequence ID" value="JAP20056.1"/>
    <property type="molecule type" value="Transcribed_RNA"/>
</dbReference>
<evidence type="ECO:0000313" key="1">
    <source>
        <dbReference type="EMBL" id="JAP20056.1"/>
    </source>
</evidence>